<evidence type="ECO:0000256" key="2">
    <source>
        <dbReference type="ARBA" id="ARBA00022490"/>
    </source>
</evidence>
<feature type="binding site" evidence="6">
    <location>
        <begin position="159"/>
        <end position="160"/>
    </location>
    <ligand>
        <name>dUMP</name>
        <dbReference type="ChEBI" id="CHEBI:246422"/>
        <note>ligand shared between dimeric partners</note>
    </ligand>
</feature>
<dbReference type="PRINTS" id="PR00108">
    <property type="entry name" value="THYMDSNTHASE"/>
</dbReference>
<name>A0ABY4SZL8_9GAMM</name>
<sequence>MRHPEFQYLDLMSRVLEQGDKRIDRTGVGTLSVFGAFARFDLSRGEFPVLTTKKVHWKLAVKEMLWFLSGQTNIRPLLKEGVRIWTDWPLARFRRETEEELSQEAFEQRILDDERFAETWGDLGPVYGKQWRRWQGADGVVHDQIQALIETLRNNPYSRRMLFHAWNVADISSMALPPCHMVYQFHVSTDGKLSLMMYQRSCDLLLGAPFNWVGAVALMLMVAQQAQLELGEFVWVGGDVHLYLNHLDQARLQLTREPRALPTLKLVGNAASIDDYRIDDFELSGYTPHPAIKADVAV</sequence>
<evidence type="ECO:0000256" key="6">
    <source>
        <dbReference type="HAMAP-Rule" id="MF_00008"/>
    </source>
</evidence>
<accession>A0ABY4SZL8</accession>
<keyword evidence="10" id="KW-1185">Reference proteome</keyword>
<dbReference type="GO" id="GO:0004799">
    <property type="term" value="F:thymidylate synthase activity"/>
    <property type="evidence" value="ECO:0007669"/>
    <property type="project" value="UniProtKB-EC"/>
</dbReference>
<feature type="binding site" description="in other chain" evidence="6">
    <location>
        <begin position="241"/>
        <end position="243"/>
    </location>
    <ligand>
        <name>dUMP</name>
        <dbReference type="ChEBI" id="CHEBI:246422"/>
        <note>ligand shared between dimeric partners</note>
    </ligand>
</feature>
<dbReference type="GO" id="GO:0032259">
    <property type="term" value="P:methylation"/>
    <property type="evidence" value="ECO:0007669"/>
    <property type="project" value="UniProtKB-KW"/>
</dbReference>
<feature type="binding site" evidence="6">
    <location>
        <position position="297"/>
    </location>
    <ligand>
        <name>(6R)-5,10-methylene-5,6,7,8-tetrahydrofolate</name>
        <dbReference type="ChEBI" id="CHEBI:15636"/>
    </ligand>
</feature>
<dbReference type="PANTHER" id="PTHR11548">
    <property type="entry name" value="THYMIDYLATE SYNTHASE 1"/>
    <property type="match status" value="1"/>
</dbReference>
<dbReference type="PROSITE" id="PS00091">
    <property type="entry name" value="THYMIDYLATE_SYNTHASE"/>
    <property type="match status" value="1"/>
</dbReference>
<feature type="binding site" evidence="6">
    <location>
        <position position="203"/>
    </location>
    <ligand>
        <name>(6R)-5,10-methylene-5,6,7,8-tetrahydrofolate</name>
        <dbReference type="ChEBI" id="CHEBI:15636"/>
    </ligand>
</feature>
<feature type="active site" evidence="7">
    <location>
        <position position="179"/>
    </location>
</feature>
<evidence type="ECO:0000256" key="4">
    <source>
        <dbReference type="ARBA" id="ARBA00022679"/>
    </source>
</evidence>
<comment type="function">
    <text evidence="6">Catalyzes the reductive methylation of 2'-deoxyuridine-5'-monophosphate (dUMP) to 2'-deoxythymidine-5'-monophosphate (dTMP) while utilizing 5,10-methylenetetrahydrofolate (mTHF) as the methyl donor and reductant in the reaction, yielding dihydrofolate (DHF) as a by-product. This enzymatic reaction provides an intracellular de novo source of dTMP, an essential precursor for DNA biosynthesis.</text>
</comment>
<dbReference type="NCBIfam" id="TIGR03284">
    <property type="entry name" value="thym_sym"/>
    <property type="match status" value="1"/>
</dbReference>
<evidence type="ECO:0000256" key="7">
    <source>
        <dbReference type="PROSITE-ProRule" id="PRU10016"/>
    </source>
</evidence>
<dbReference type="Proteomes" id="UP001056681">
    <property type="component" value="Chromosome"/>
</dbReference>
<reference evidence="9" key="1">
    <citation type="submission" date="2020-10" db="EMBL/GenBank/DDBJ databases">
        <title>Whole-genome sequence of Luteibacter sp. EIF3.</title>
        <authorList>
            <person name="Friedrich I."/>
            <person name="Hertel R."/>
            <person name="Daniel R."/>
        </authorList>
    </citation>
    <scope>NUCLEOTIDE SEQUENCE</scope>
    <source>
        <strain evidence="9">EIF3</strain>
    </source>
</reference>
<dbReference type="Pfam" id="PF00303">
    <property type="entry name" value="Thymidylat_synt"/>
    <property type="match status" value="1"/>
</dbReference>
<evidence type="ECO:0000259" key="8">
    <source>
        <dbReference type="Pfam" id="PF00303"/>
    </source>
</evidence>
<proteinExistence type="inferred from homology"/>
<dbReference type="InterPro" id="IPR023451">
    <property type="entry name" value="Thymidate_synth/dCMP_Mease_dom"/>
</dbReference>
<evidence type="ECO:0000256" key="1">
    <source>
        <dbReference type="ARBA" id="ARBA00011947"/>
    </source>
</evidence>
<organism evidence="9 10">
    <name type="scientific">Luteibacter flocculans</name>
    <dbReference type="NCBI Taxonomy" id="2780091"/>
    <lineage>
        <taxon>Bacteria</taxon>
        <taxon>Pseudomonadati</taxon>
        <taxon>Pseudomonadota</taxon>
        <taxon>Gammaproteobacteria</taxon>
        <taxon>Lysobacterales</taxon>
        <taxon>Rhodanobacteraceae</taxon>
        <taxon>Luteibacter</taxon>
    </lineage>
</organism>
<evidence type="ECO:0000313" key="10">
    <source>
        <dbReference type="Proteomes" id="UP001056681"/>
    </source>
</evidence>
<comment type="pathway">
    <text evidence="6">Pyrimidine metabolism; dTTP biosynthesis.</text>
</comment>
<evidence type="ECO:0000313" key="9">
    <source>
        <dbReference type="EMBL" id="URL57514.1"/>
    </source>
</evidence>
<dbReference type="InterPro" id="IPR020940">
    <property type="entry name" value="Thymidylate_synthase_AS"/>
</dbReference>
<dbReference type="InterPro" id="IPR045097">
    <property type="entry name" value="Thymidate_synth/dCMP_Mease"/>
</dbReference>
<feature type="domain" description="Thymidylate synthase/dCMP hydroxymethylase" evidence="8">
    <location>
        <begin position="7"/>
        <end position="298"/>
    </location>
</feature>
<dbReference type="NCBIfam" id="NF002497">
    <property type="entry name" value="PRK01827.1-3"/>
    <property type="match status" value="1"/>
</dbReference>
<dbReference type="HAMAP" id="MF_00008">
    <property type="entry name" value="Thymidy_synth_bact"/>
    <property type="match status" value="1"/>
</dbReference>
<feature type="binding site" evidence="6">
    <location>
        <position position="56"/>
    </location>
    <ligand>
        <name>(6R)-5,10-methylene-5,6,7,8-tetrahydrofolate</name>
        <dbReference type="ChEBI" id="CHEBI:15636"/>
    </ligand>
</feature>
<protein>
    <recommendedName>
        <fullName evidence="1 6">Thymidylate synthase</fullName>
        <shortName evidence="6">TS</shortName>
        <shortName evidence="6">TSase</shortName>
        <ecNumber evidence="1 6">2.1.1.45</ecNumber>
    </recommendedName>
</protein>
<evidence type="ECO:0000256" key="3">
    <source>
        <dbReference type="ARBA" id="ARBA00022603"/>
    </source>
</evidence>
<keyword evidence="4 6" id="KW-0808">Transferase</keyword>
<gene>
    <name evidence="6 9" type="primary">thyA</name>
    <name evidence="9" type="ORF">IM816_12860</name>
</gene>
<dbReference type="PANTHER" id="PTHR11548:SF9">
    <property type="entry name" value="THYMIDYLATE SYNTHASE"/>
    <property type="match status" value="1"/>
</dbReference>
<dbReference type="InterPro" id="IPR036926">
    <property type="entry name" value="Thymidate_synth/dCMP_Mease_sf"/>
</dbReference>
<dbReference type="InterPro" id="IPR000398">
    <property type="entry name" value="Thymidylate_synthase"/>
</dbReference>
<feature type="binding site" description="in other chain" evidence="6">
    <location>
        <position position="25"/>
    </location>
    <ligand>
        <name>dUMP</name>
        <dbReference type="ChEBI" id="CHEBI:246422"/>
        <note>ligand shared between dimeric partners</note>
    </ligand>
</feature>
<comment type="subunit">
    <text evidence="6">Homodimer.</text>
</comment>
<keyword evidence="3 6" id="KW-0489">Methyltransferase</keyword>
<dbReference type="Gene3D" id="3.30.572.10">
    <property type="entry name" value="Thymidylate synthase/dCMP hydroxymethylase domain"/>
    <property type="match status" value="1"/>
</dbReference>
<evidence type="ECO:0000256" key="5">
    <source>
        <dbReference type="ARBA" id="ARBA00022727"/>
    </source>
</evidence>
<dbReference type="EC" id="2.1.1.45" evidence="1 6"/>
<feature type="active site" description="Nucleophile" evidence="6">
    <location>
        <position position="179"/>
    </location>
</feature>
<dbReference type="SUPFAM" id="SSF55831">
    <property type="entry name" value="Thymidylate synthase/dCMP hydroxymethylase"/>
    <property type="match status" value="1"/>
</dbReference>
<dbReference type="RefSeq" id="WP_250338386.1">
    <property type="nucleotide sequence ID" value="NZ_CP063231.1"/>
</dbReference>
<feature type="binding site" description="in other chain" evidence="6">
    <location>
        <position position="211"/>
    </location>
    <ligand>
        <name>dUMP</name>
        <dbReference type="ChEBI" id="CHEBI:246422"/>
        <note>ligand shared between dimeric partners</note>
    </ligand>
</feature>
<dbReference type="CDD" id="cd00351">
    <property type="entry name" value="TS_Pyrimidine_HMase"/>
    <property type="match status" value="1"/>
</dbReference>
<dbReference type="EMBL" id="CP063231">
    <property type="protein sequence ID" value="URL57514.1"/>
    <property type="molecule type" value="Genomic_DNA"/>
</dbReference>
<comment type="catalytic activity">
    <reaction evidence="6">
        <text>dUMP + (6R)-5,10-methylene-5,6,7,8-tetrahydrofolate = 7,8-dihydrofolate + dTMP</text>
        <dbReference type="Rhea" id="RHEA:12104"/>
        <dbReference type="ChEBI" id="CHEBI:15636"/>
        <dbReference type="ChEBI" id="CHEBI:57451"/>
        <dbReference type="ChEBI" id="CHEBI:63528"/>
        <dbReference type="ChEBI" id="CHEBI:246422"/>
        <dbReference type="EC" id="2.1.1.45"/>
    </reaction>
</comment>
<feature type="binding site" description="in other chain" evidence="6">
    <location>
        <begin position="200"/>
        <end position="203"/>
    </location>
    <ligand>
        <name>dUMP</name>
        <dbReference type="ChEBI" id="CHEBI:246422"/>
        <note>ligand shared between dimeric partners</note>
    </ligand>
</feature>
<keyword evidence="5 6" id="KW-0545">Nucleotide biosynthesis</keyword>
<comment type="subcellular location">
    <subcellularLocation>
        <location evidence="6">Cytoplasm</location>
    </subcellularLocation>
</comment>
<keyword evidence="2 6" id="KW-0963">Cytoplasm</keyword>
<comment type="similarity">
    <text evidence="6">Belongs to the thymidylate synthase family. Bacterial-type ThyA subfamily.</text>
</comment>